<feature type="domain" description="RNA polymerase sigma-70 region 2" evidence="1">
    <location>
        <begin position="26"/>
        <end position="76"/>
    </location>
</feature>
<dbReference type="SUPFAM" id="SSF88946">
    <property type="entry name" value="Sigma2 domain of RNA polymerase sigma factors"/>
    <property type="match status" value="1"/>
</dbReference>
<dbReference type="OrthoDB" id="9803470at2"/>
<dbReference type="Pfam" id="PF04542">
    <property type="entry name" value="Sigma70_r2"/>
    <property type="match status" value="1"/>
</dbReference>
<dbReference type="GO" id="GO:0003700">
    <property type="term" value="F:DNA-binding transcription factor activity"/>
    <property type="evidence" value="ECO:0007669"/>
    <property type="project" value="InterPro"/>
</dbReference>
<dbReference type="AlphaFoldDB" id="A0A329YD64"/>
<evidence type="ECO:0000259" key="1">
    <source>
        <dbReference type="Pfam" id="PF04542"/>
    </source>
</evidence>
<dbReference type="GO" id="GO:0006352">
    <property type="term" value="P:DNA-templated transcription initiation"/>
    <property type="evidence" value="ECO:0007669"/>
    <property type="project" value="InterPro"/>
</dbReference>
<comment type="caution">
    <text evidence="2">The sequence shown here is derived from an EMBL/GenBank/DDBJ whole genome shotgun (WGS) entry which is preliminary data.</text>
</comment>
<gene>
    <name evidence="2" type="ORF">DQ393_19865</name>
</gene>
<dbReference type="Proteomes" id="UP000251205">
    <property type="component" value="Unassembled WGS sequence"/>
</dbReference>
<proteinExistence type="predicted"/>
<protein>
    <recommendedName>
        <fullName evidence="1">RNA polymerase sigma-70 region 2 domain-containing protein</fullName>
    </recommendedName>
</protein>
<dbReference type="Gene3D" id="1.10.1740.10">
    <property type="match status" value="1"/>
</dbReference>
<dbReference type="InterPro" id="IPR013325">
    <property type="entry name" value="RNA_pol_sigma_r2"/>
</dbReference>
<evidence type="ECO:0000313" key="2">
    <source>
        <dbReference type="EMBL" id="RAX39782.1"/>
    </source>
</evidence>
<name>A0A329YD64_RHITR</name>
<organism evidence="2 3">
    <name type="scientific">Rhizobium tropici</name>
    <dbReference type="NCBI Taxonomy" id="398"/>
    <lineage>
        <taxon>Bacteria</taxon>
        <taxon>Pseudomonadati</taxon>
        <taxon>Pseudomonadota</taxon>
        <taxon>Alphaproteobacteria</taxon>
        <taxon>Hyphomicrobiales</taxon>
        <taxon>Rhizobiaceae</taxon>
        <taxon>Rhizobium/Agrobacterium group</taxon>
        <taxon>Rhizobium</taxon>
    </lineage>
</organism>
<sequence length="91" mass="10639">MEQSHESVRENIVTNISRHRRLKAEIEELGPTFRSLAQALCKNPADAEDLVQELMAVTFANLDRFPDGMSLKSWMFENMYDSFRRKFDISK</sequence>
<dbReference type="EMBL" id="QMKK01000045">
    <property type="protein sequence ID" value="RAX39782.1"/>
    <property type="molecule type" value="Genomic_DNA"/>
</dbReference>
<dbReference type="InterPro" id="IPR007627">
    <property type="entry name" value="RNA_pol_sigma70_r2"/>
</dbReference>
<accession>A0A329YD64</accession>
<evidence type="ECO:0000313" key="3">
    <source>
        <dbReference type="Proteomes" id="UP000251205"/>
    </source>
</evidence>
<reference evidence="2 3" key="1">
    <citation type="submission" date="2018-06" db="EMBL/GenBank/DDBJ databases">
        <title>Whole Genome Sequence of an efficient microsymbiont, Rhizobium tropici.</title>
        <authorList>
            <person name="Srinivasan R."/>
            <person name="Singh H.V."/>
            <person name="Srivastava R."/>
            <person name="Kumari B."/>
            <person name="Radhakrishna A."/>
        </authorList>
    </citation>
    <scope>NUCLEOTIDE SEQUENCE [LARGE SCALE GENOMIC DNA]</scope>
    <source>
        <strain evidence="2 3">IGFRI Rhizo-19</strain>
    </source>
</reference>